<dbReference type="PROSITE" id="PS50110">
    <property type="entry name" value="RESPONSE_REGULATORY"/>
    <property type="match status" value="1"/>
</dbReference>
<name>A0A0A0EMW1_9GAMM</name>
<dbReference type="Gene3D" id="1.10.3210.10">
    <property type="entry name" value="Hypothetical protein af1432"/>
    <property type="match status" value="1"/>
</dbReference>
<dbReference type="PANTHER" id="PTHR33525">
    <property type="match status" value="1"/>
</dbReference>
<gene>
    <name evidence="4" type="ORF">N792_09890</name>
</gene>
<evidence type="ECO:0000259" key="2">
    <source>
        <dbReference type="PROSITE" id="PS50110"/>
    </source>
</evidence>
<feature type="domain" description="HDOD" evidence="3">
    <location>
        <begin position="133"/>
        <end position="315"/>
    </location>
</feature>
<dbReference type="SUPFAM" id="SSF52172">
    <property type="entry name" value="CheY-like"/>
    <property type="match status" value="1"/>
</dbReference>
<dbReference type="RefSeq" id="WP_036194089.1">
    <property type="nucleotide sequence ID" value="NZ_AVPS01000006.1"/>
</dbReference>
<organism evidence="4 5">
    <name type="scientific">Lysobacter concretionis Ko07 = DSM 16239</name>
    <dbReference type="NCBI Taxonomy" id="1122185"/>
    <lineage>
        <taxon>Bacteria</taxon>
        <taxon>Pseudomonadati</taxon>
        <taxon>Pseudomonadota</taxon>
        <taxon>Gammaproteobacteria</taxon>
        <taxon>Lysobacterales</taxon>
        <taxon>Lysobacteraceae</taxon>
        <taxon>Novilysobacter</taxon>
    </lineage>
</organism>
<dbReference type="EMBL" id="AVPS01000006">
    <property type="protein sequence ID" value="KGM51448.1"/>
    <property type="molecule type" value="Genomic_DNA"/>
</dbReference>
<dbReference type="InterPro" id="IPR011006">
    <property type="entry name" value="CheY-like_superfamily"/>
</dbReference>
<accession>A0A0A0EMW1</accession>
<evidence type="ECO:0000313" key="5">
    <source>
        <dbReference type="Proteomes" id="UP000030017"/>
    </source>
</evidence>
<evidence type="ECO:0000313" key="4">
    <source>
        <dbReference type="EMBL" id="KGM51448.1"/>
    </source>
</evidence>
<dbReference type="eggNOG" id="COG1639">
    <property type="taxonomic scope" value="Bacteria"/>
</dbReference>
<dbReference type="STRING" id="1122185.N792_09890"/>
<dbReference type="InterPro" id="IPR013976">
    <property type="entry name" value="HDOD"/>
</dbReference>
<dbReference type="OrthoDB" id="5755654at2"/>
<dbReference type="InterPro" id="IPR001789">
    <property type="entry name" value="Sig_transdc_resp-reg_receiver"/>
</dbReference>
<feature type="modified residue" description="4-aspartylphosphate" evidence="1">
    <location>
        <position position="51"/>
    </location>
</feature>
<proteinExistence type="predicted"/>
<dbReference type="Gene3D" id="3.40.50.2300">
    <property type="match status" value="1"/>
</dbReference>
<dbReference type="InterPro" id="IPR014626">
    <property type="entry name" value="Sig_transdc_resp-reg_put"/>
</dbReference>
<keyword evidence="5" id="KW-1185">Reference proteome</keyword>
<dbReference type="SUPFAM" id="SSF109604">
    <property type="entry name" value="HD-domain/PDEase-like"/>
    <property type="match status" value="1"/>
</dbReference>
<dbReference type="PIRSF" id="PIRSF036883">
    <property type="entry name" value="RR_HD-GYP_mod"/>
    <property type="match status" value="1"/>
</dbReference>
<comment type="caution">
    <text evidence="4">The sequence shown here is derived from an EMBL/GenBank/DDBJ whole genome shotgun (WGS) entry which is preliminary data.</text>
</comment>
<dbReference type="PROSITE" id="PS51833">
    <property type="entry name" value="HDOD"/>
    <property type="match status" value="1"/>
</dbReference>
<dbReference type="Proteomes" id="UP000030017">
    <property type="component" value="Unassembled WGS sequence"/>
</dbReference>
<sequence length="372" mass="39445">MLIVITGGDAVQAEELKSALVDFELDWKVEWAPDPVAANASLQSADVLVTDLETHGSPAQLELRERNPHAIRILLLERGQGGDAMHALDGAHRVLNKPLDAGELIDAVESVVDLRKLFDSEELKNTIGRIDSLPPAPRMYIELVQLMRDPDVSMAEIAYVLSQDPALAAKVLRLCNSAFFSAGREITDIRSAVTRLGLGMLRQLVLASETFGRSEGPSGIDREAMQTRALATSQLAGKLLGGPSAELAATAGLLAEVGLLLPGIGDVDPAAASEDGADPDIVAASPGHAEAGAYLLGLWGLPTPIVEAVAHQSRPRRMRSTGFWVTGAVHVAAALVKGTPVDEGYLHSVGMLDKLPQWRLMAEQIGHNAEAA</sequence>
<keyword evidence="1" id="KW-0597">Phosphoprotein</keyword>
<dbReference type="Pfam" id="PF08668">
    <property type="entry name" value="HDOD"/>
    <property type="match status" value="1"/>
</dbReference>
<dbReference type="AlphaFoldDB" id="A0A0A0EMW1"/>
<dbReference type="GO" id="GO:0000160">
    <property type="term" value="P:phosphorelay signal transduction system"/>
    <property type="evidence" value="ECO:0007669"/>
    <property type="project" value="InterPro"/>
</dbReference>
<reference evidence="4 5" key="1">
    <citation type="submission" date="2013-08" db="EMBL/GenBank/DDBJ databases">
        <title>Genome sequencing of Lysobacter.</title>
        <authorList>
            <person name="Zhang S."/>
            <person name="Wang G."/>
        </authorList>
    </citation>
    <scope>NUCLEOTIDE SEQUENCE [LARGE SCALE GENOMIC DNA]</scope>
    <source>
        <strain evidence="4 5">Ko07</strain>
    </source>
</reference>
<dbReference type="InterPro" id="IPR052340">
    <property type="entry name" value="RNase_Y/CdgJ"/>
</dbReference>
<dbReference type="PANTHER" id="PTHR33525:SF6">
    <property type="entry name" value="HDOD DOMAIN-CONTAINING PROTEIN"/>
    <property type="match status" value="1"/>
</dbReference>
<feature type="domain" description="Response regulatory" evidence="2">
    <location>
        <begin position="2"/>
        <end position="112"/>
    </location>
</feature>
<evidence type="ECO:0000256" key="1">
    <source>
        <dbReference type="PROSITE-ProRule" id="PRU00169"/>
    </source>
</evidence>
<protein>
    <submittedName>
        <fullName evidence="4">Uncharacterized protein</fullName>
    </submittedName>
</protein>
<evidence type="ECO:0000259" key="3">
    <source>
        <dbReference type="PROSITE" id="PS51833"/>
    </source>
</evidence>